<reference evidence="4 5" key="1">
    <citation type="journal article" date="2023" name="G3 (Bethesda)">
        <title>A high-quality reference genome for the fission yeast Schizosaccharomyces osmophilus.</title>
        <authorList>
            <person name="Jia G.S."/>
            <person name="Zhang W.C."/>
            <person name="Liang Y."/>
            <person name="Liu X.H."/>
            <person name="Rhind N."/>
            <person name="Pidoux A."/>
            <person name="Brysch-Herzberg M."/>
            <person name="Du L.L."/>
        </authorList>
    </citation>
    <scope>NUCLEOTIDE SEQUENCE [LARGE SCALE GENOMIC DNA]</scope>
    <source>
        <strain evidence="4 5">CBS 15793</strain>
    </source>
</reference>
<dbReference type="PROSITE" id="PS50157">
    <property type="entry name" value="ZINC_FINGER_C2H2_2"/>
    <property type="match status" value="1"/>
</dbReference>
<proteinExistence type="predicted"/>
<feature type="compositionally biased region" description="Polar residues" evidence="2">
    <location>
        <begin position="139"/>
        <end position="169"/>
    </location>
</feature>
<dbReference type="GeneID" id="80874176"/>
<feature type="compositionally biased region" description="Low complexity" evidence="2">
    <location>
        <begin position="477"/>
        <end position="493"/>
    </location>
</feature>
<dbReference type="SMART" id="SM00355">
    <property type="entry name" value="ZnF_C2H2"/>
    <property type="match status" value="2"/>
</dbReference>
<feature type="compositionally biased region" description="Polar residues" evidence="2">
    <location>
        <begin position="31"/>
        <end position="41"/>
    </location>
</feature>
<evidence type="ECO:0000313" key="4">
    <source>
        <dbReference type="EMBL" id="WBW70559.1"/>
    </source>
</evidence>
<keyword evidence="5" id="KW-1185">Reference proteome</keyword>
<protein>
    <submittedName>
        <fullName evidence="4">DNA-binding transcription factor Rsv2</fullName>
    </submittedName>
</protein>
<dbReference type="GO" id="GO:0008270">
    <property type="term" value="F:zinc ion binding"/>
    <property type="evidence" value="ECO:0007669"/>
    <property type="project" value="UniProtKB-KW"/>
</dbReference>
<evidence type="ECO:0000256" key="2">
    <source>
        <dbReference type="SAM" id="MobiDB-lite"/>
    </source>
</evidence>
<dbReference type="Gene3D" id="3.30.160.60">
    <property type="entry name" value="Classic Zinc Finger"/>
    <property type="match status" value="1"/>
</dbReference>
<accession>A0AAE9W5Q7</accession>
<dbReference type="PANTHER" id="PTHR46179:SF19">
    <property type="entry name" value="C2H2 FINGER DOMAIN TRANSCRIPTION FACTOR (EUROFUNG)-RELATED"/>
    <property type="match status" value="1"/>
</dbReference>
<dbReference type="AlphaFoldDB" id="A0AAE9W5Q7"/>
<gene>
    <name evidence="4" type="primary">rsv2</name>
    <name evidence="4" type="ORF">SOMG_00693</name>
</gene>
<dbReference type="EMBL" id="CP115611">
    <property type="protein sequence ID" value="WBW70559.1"/>
    <property type="molecule type" value="Genomic_DNA"/>
</dbReference>
<dbReference type="Proteomes" id="UP001212411">
    <property type="component" value="Chromosome 1"/>
</dbReference>
<keyword evidence="1" id="KW-0862">Zinc</keyword>
<evidence type="ECO:0000256" key="1">
    <source>
        <dbReference type="PROSITE-ProRule" id="PRU00042"/>
    </source>
</evidence>
<feature type="compositionally biased region" description="Polar residues" evidence="2">
    <location>
        <begin position="203"/>
        <end position="216"/>
    </location>
</feature>
<dbReference type="InterPro" id="IPR051061">
    <property type="entry name" value="Zinc_finger_trans_reg"/>
</dbReference>
<feature type="region of interest" description="Disordered" evidence="2">
    <location>
        <begin position="1"/>
        <end position="41"/>
    </location>
</feature>
<dbReference type="InterPro" id="IPR013087">
    <property type="entry name" value="Znf_C2H2_type"/>
</dbReference>
<keyword evidence="4" id="KW-0238">DNA-binding</keyword>
<feature type="region of interest" description="Disordered" evidence="2">
    <location>
        <begin position="133"/>
        <end position="318"/>
    </location>
</feature>
<name>A0AAE9W5Q7_9SCHI</name>
<evidence type="ECO:0000313" key="5">
    <source>
        <dbReference type="Proteomes" id="UP001212411"/>
    </source>
</evidence>
<dbReference type="PANTHER" id="PTHR46179">
    <property type="entry name" value="ZINC FINGER PROTEIN"/>
    <property type="match status" value="1"/>
</dbReference>
<keyword evidence="1" id="KW-0479">Metal-binding</keyword>
<feature type="compositionally biased region" description="Low complexity" evidence="2">
    <location>
        <begin position="271"/>
        <end position="281"/>
    </location>
</feature>
<keyword evidence="1" id="KW-0863">Zinc-finger</keyword>
<organism evidence="4 5">
    <name type="scientific">Schizosaccharomyces osmophilus</name>
    <dbReference type="NCBI Taxonomy" id="2545709"/>
    <lineage>
        <taxon>Eukaryota</taxon>
        <taxon>Fungi</taxon>
        <taxon>Dikarya</taxon>
        <taxon>Ascomycota</taxon>
        <taxon>Taphrinomycotina</taxon>
        <taxon>Schizosaccharomycetes</taxon>
        <taxon>Schizosaccharomycetales</taxon>
        <taxon>Schizosaccharomycetaceae</taxon>
        <taxon>Schizosaccharomyces</taxon>
    </lineage>
</organism>
<sequence>MDTTEKLQSRAPSKNTKNEPYGSNWRFQEHQLPSNSPLKNNKQIIPSVFPNVFSDTDFDQISNNEMDLKRLEPNAKESMDPSGYPDMSSWDYMMNVPIRVYNEAEGIDPFTLDNIQDSTMDMSLDPMSAEYAQGGNFASAPSSLGSNPAFVTTPSNGSNENNSLPTSNDLDVPLSPPANADYNAAATQNMVPPPLTPSLPAVNDSSFSNNQIQLPSQVMPDGTGSIPDVDGNPFDMDPPSLETGLLSPPQMAKGFSKKDPAMQHHHHHQQQRQQPQQQQQKPAPPAPAMSSSPIAPKQEQAAVPSLLSSTTGKDSSMMPVKQEEFGLSPQKYPGQAPAPPNLSQAFQMYTMNQNPPKQPSMSLNGDAILDYNAYPVTDTSLDYPTVQRSQALAQAADSLLPSNPSANADYGSEALDGVSDMLPSQIQDPTQFPPESLPSHSNRTYPIPINNPYRPKRPSLVLGSMNSLSPTQPPVVVPSNTTLSPSPTSTSPTKNSFANGGFAPFDATKPQVSAQGSVVEPPPAPPLSSMSPTEKKEDHPMAAAASVVAPGEKESIPVDTTPTPSVTTSAGTQRKRRKFKFGKQAGPVRCTLPNRTTGETCNTVFSRTYDLIRHQDTIHAKTRPVFRCEVCGDQRHFSRHDALVRHLRVKHGR</sequence>
<evidence type="ECO:0000259" key="3">
    <source>
        <dbReference type="PROSITE" id="PS50157"/>
    </source>
</evidence>
<dbReference type="KEGG" id="som:SOMG_00693"/>
<dbReference type="GO" id="GO:0003677">
    <property type="term" value="F:DNA binding"/>
    <property type="evidence" value="ECO:0007669"/>
    <property type="project" value="UniProtKB-KW"/>
</dbReference>
<feature type="compositionally biased region" description="Low complexity" evidence="2">
    <location>
        <begin position="557"/>
        <end position="569"/>
    </location>
</feature>
<dbReference type="GO" id="GO:0005634">
    <property type="term" value="C:nucleus"/>
    <property type="evidence" value="ECO:0007669"/>
    <property type="project" value="TreeGrafter"/>
</dbReference>
<dbReference type="RefSeq" id="XP_056034802.1">
    <property type="nucleotide sequence ID" value="XM_056179487.1"/>
</dbReference>
<feature type="domain" description="C2H2-type" evidence="3">
    <location>
        <begin position="588"/>
        <end position="624"/>
    </location>
</feature>
<dbReference type="GO" id="GO:0006357">
    <property type="term" value="P:regulation of transcription by RNA polymerase II"/>
    <property type="evidence" value="ECO:0007669"/>
    <property type="project" value="TreeGrafter"/>
</dbReference>
<feature type="region of interest" description="Disordered" evidence="2">
    <location>
        <begin position="397"/>
        <end position="575"/>
    </location>
</feature>